<dbReference type="InterPro" id="IPR052564">
    <property type="entry name" value="N-acetyltrans/Recomb-assoc"/>
</dbReference>
<reference evidence="3" key="1">
    <citation type="submission" date="2023-07" db="EMBL/GenBank/DDBJ databases">
        <title>Draft genome sequence of Agarivorans aestuarii strain ZMCS4, a CAZymes producing bacteria isolated from the marine brown algae Clodostephus spongiosus.</title>
        <authorList>
            <person name="Lorente B."/>
            <person name="Cabral C."/>
            <person name="Frias J."/>
            <person name="Faria J."/>
            <person name="Toubarro D."/>
        </authorList>
    </citation>
    <scope>NUCLEOTIDE SEQUENCE [LARGE SCALE GENOMIC DNA]</scope>
    <source>
        <strain evidence="3">ZMCS4</strain>
    </source>
</reference>
<gene>
    <name evidence="2" type="ORF">SNR37_000452</name>
</gene>
<keyword evidence="3" id="KW-1185">Reference proteome</keyword>
<proteinExistence type="predicted"/>
<dbReference type="Proteomes" id="UP001310248">
    <property type="component" value="Unassembled WGS sequence"/>
</dbReference>
<dbReference type="InterPro" id="IPR016181">
    <property type="entry name" value="Acyl_CoA_acyltransferase"/>
</dbReference>
<dbReference type="PANTHER" id="PTHR43451:SF1">
    <property type="entry name" value="ACETYLTRANSFERASE"/>
    <property type="match status" value="1"/>
</dbReference>
<dbReference type="RefSeq" id="WP_329776099.1">
    <property type="nucleotide sequence ID" value="NZ_JAYDYW010000011.1"/>
</dbReference>
<dbReference type="GO" id="GO:0016746">
    <property type="term" value="F:acyltransferase activity"/>
    <property type="evidence" value="ECO:0007669"/>
    <property type="project" value="UniProtKB-KW"/>
</dbReference>
<comment type="caution">
    <text evidence="2">The sequence shown here is derived from an EMBL/GenBank/DDBJ whole genome shotgun (WGS) entry which is preliminary data.</text>
</comment>
<dbReference type="PANTHER" id="PTHR43451">
    <property type="entry name" value="ACETYLTRANSFERASE (GNAT) FAMILY PROTEIN"/>
    <property type="match status" value="1"/>
</dbReference>
<dbReference type="SUPFAM" id="SSF55729">
    <property type="entry name" value="Acyl-CoA N-acyltransferases (Nat)"/>
    <property type="match status" value="1"/>
</dbReference>
<dbReference type="Gene3D" id="3.40.630.30">
    <property type="match status" value="1"/>
</dbReference>
<dbReference type="Pfam" id="PF13673">
    <property type="entry name" value="Acetyltransf_10"/>
    <property type="match status" value="1"/>
</dbReference>
<dbReference type="EC" id="2.3.1.-" evidence="2"/>
<keyword evidence="2" id="KW-0012">Acyltransferase</keyword>
<accession>A0ABU7G9J6</accession>
<keyword evidence="2" id="KW-0808">Transferase</keyword>
<evidence type="ECO:0000313" key="2">
    <source>
        <dbReference type="EMBL" id="MEE1675130.1"/>
    </source>
</evidence>
<protein>
    <submittedName>
        <fullName evidence="2">GNAT family N-acetyltransferase</fullName>
        <ecNumber evidence="2">2.3.1.-</ecNumber>
    </submittedName>
</protein>
<dbReference type="CDD" id="cd04301">
    <property type="entry name" value="NAT_SF"/>
    <property type="match status" value="1"/>
</dbReference>
<dbReference type="InterPro" id="IPR000182">
    <property type="entry name" value="GNAT_dom"/>
</dbReference>
<name>A0ABU7G9J6_9ALTE</name>
<evidence type="ECO:0000259" key="1">
    <source>
        <dbReference type="PROSITE" id="PS51186"/>
    </source>
</evidence>
<organism evidence="2 3">
    <name type="scientific">Agarivorans aestuarii</name>
    <dbReference type="NCBI Taxonomy" id="1563703"/>
    <lineage>
        <taxon>Bacteria</taxon>
        <taxon>Pseudomonadati</taxon>
        <taxon>Pseudomonadota</taxon>
        <taxon>Gammaproteobacteria</taxon>
        <taxon>Alteromonadales</taxon>
        <taxon>Alteromonadaceae</taxon>
        <taxon>Agarivorans</taxon>
    </lineage>
</organism>
<sequence length="172" mass="18938">MDSQVTIRPAKIEDAAAISELLRDLSRRYLVGDFSEQGAQRLLKAMNKAAISSYINQGFCYHLAEQQNNGDAQLVGVVATRDNSHLYHLFVADSAQGKGLASRLWQHAKVACLAKGNPGEFTVNASLGAKAMYQAWGFVAEQEQRDTKGIIDVPMRLILNEQTKETKCNSHS</sequence>
<feature type="domain" description="N-acetyltransferase" evidence="1">
    <location>
        <begin position="5"/>
        <end position="160"/>
    </location>
</feature>
<dbReference type="EMBL" id="JAYDYW010000011">
    <property type="protein sequence ID" value="MEE1675130.1"/>
    <property type="molecule type" value="Genomic_DNA"/>
</dbReference>
<evidence type="ECO:0000313" key="3">
    <source>
        <dbReference type="Proteomes" id="UP001310248"/>
    </source>
</evidence>
<dbReference type="PROSITE" id="PS51186">
    <property type="entry name" value="GNAT"/>
    <property type="match status" value="1"/>
</dbReference>